<dbReference type="Pfam" id="PF18492">
    <property type="entry name" value="ORF_2_N"/>
    <property type="match status" value="1"/>
</dbReference>
<dbReference type="InterPro" id="IPR040536">
    <property type="entry name" value="ASPCH"/>
</dbReference>
<keyword evidence="4" id="KW-1185">Reference proteome</keyword>
<feature type="signal peptide" evidence="1">
    <location>
        <begin position="1"/>
        <end position="21"/>
    </location>
</feature>
<evidence type="ECO:0000313" key="3">
    <source>
        <dbReference type="EMBL" id="NDW15581.1"/>
    </source>
</evidence>
<dbReference type="EMBL" id="JAAAWO010000005">
    <property type="protein sequence ID" value="NDW15581.1"/>
    <property type="molecule type" value="Genomic_DNA"/>
</dbReference>
<reference evidence="3 4" key="1">
    <citation type="submission" date="2020-01" db="EMBL/GenBank/DDBJ databases">
        <title>Genomes of bacteria type strains.</title>
        <authorList>
            <person name="Chen J."/>
            <person name="Zhu S."/>
            <person name="Yang J."/>
        </authorList>
    </citation>
    <scope>NUCLEOTIDE SEQUENCE [LARGE SCALE GENOMIC DNA]</scope>
    <source>
        <strain evidence="3 4">LMG 24078</strain>
    </source>
</reference>
<evidence type="ECO:0000256" key="1">
    <source>
        <dbReference type="SAM" id="SignalP"/>
    </source>
</evidence>
<proteinExistence type="predicted"/>
<protein>
    <recommendedName>
        <fullName evidence="2">ASP external chaperone domain-containing protein</fullName>
    </recommendedName>
</protein>
<evidence type="ECO:0000313" key="4">
    <source>
        <dbReference type="Proteomes" id="UP000471381"/>
    </source>
</evidence>
<dbReference type="AlphaFoldDB" id="A0A6N9TEK3"/>
<dbReference type="Proteomes" id="UP000471381">
    <property type="component" value="Unassembled WGS sequence"/>
</dbReference>
<keyword evidence="1" id="KW-0732">Signal</keyword>
<sequence>MKLNKLIFCMTAFTISCCAQAEKQASIVDMKSSLGNEWSQVEKPDFGPYKFERSLTSVPTSIVKADEVIARNGSMSFVTVQPNEVIGKGNVVKNLLTGDFTMVTGNIILLLKDEVSASEIAEASGLQIVSVFPGTNIAVFSVPEGADLLNAFQSLKSFEGVLESKIEVAENMFESN</sequence>
<feature type="domain" description="ASP external chaperone" evidence="2">
    <location>
        <begin position="76"/>
        <end position="171"/>
    </location>
</feature>
<organism evidence="3 4">
    <name type="scientific">Alteromonas genovensis</name>
    <dbReference type="NCBI Taxonomy" id="471225"/>
    <lineage>
        <taxon>Bacteria</taxon>
        <taxon>Pseudomonadati</taxon>
        <taxon>Pseudomonadota</taxon>
        <taxon>Gammaproteobacteria</taxon>
        <taxon>Alteromonadales</taxon>
        <taxon>Alteromonadaceae</taxon>
        <taxon>Alteromonas/Salinimonas group</taxon>
        <taxon>Alteromonas</taxon>
    </lineage>
</organism>
<accession>A0A6N9TEK3</accession>
<gene>
    <name evidence="3" type="ORF">GTQ48_08605</name>
</gene>
<comment type="caution">
    <text evidence="3">The sequence shown here is derived from an EMBL/GenBank/DDBJ whole genome shotgun (WGS) entry which is preliminary data.</text>
</comment>
<evidence type="ECO:0000259" key="2">
    <source>
        <dbReference type="Pfam" id="PF18492"/>
    </source>
</evidence>
<name>A0A6N9TEK3_9ALTE</name>
<dbReference type="PROSITE" id="PS51257">
    <property type="entry name" value="PROKAR_LIPOPROTEIN"/>
    <property type="match status" value="1"/>
</dbReference>
<dbReference type="RefSeq" id="WP_163106315.1">
    <property type="nucleotide sequence ID" value="NZ_JAAAWO010000005.1"/>
</dbReference>
<feature type="chain" id="PRO_5027003532" description="ASP external chaperone domain-containing protein" evidence="1">
    <location>
        <begin position="22"/>
        <end position="176"/>
    </location>
</feature>